<dbReference type="InterPro" id="IPR050816">
    <property type="entry name" value="Flavin-dep_Halogenase_NPB"/>
</dbReference>
<name>A0A1M7I139_9FLAO</name>
<dbReference type="PANTHER" id="PTHR43747">
    <property type="entry name" value="FAD-BINDING PROTEIN"/>
    <property type="match status" value="1"/>
</dbReference>
<dbReference type="SUPFAM" id="SSF51905">
    <property type="entry name" value="FAD/NAD(P)-binding domain"/>
    <property type="match status" value="1"/>
</dbReference>
<dbReference type="RefSeq" id="WP_073296884.1">
    <property type="nucleotide sequence ID" value="NZ_FRAV01000043.1"/>
</dbReference>
<evidence type="ECO:0000313" key="2">
    <source>
        <dbReference type="EMBL" id="SHM34482.1"/>
    </source>
</evidence>
<dbReference type="Pfam" id="PF04820">
    <property type="entry name" value="Trp_halogenase"/>
    <property type="match status" value="2"/>
</dbReference>
<keyword evidence="3" id="KW-1185">Reference proteome</keyword>
<dbReference type="Proteomes" id="UP000184364">
    <property type="component" value="Unassembled WGS sequence"/>
</dbReference>
<dbReference type="EMBL" id="FRAV01000043">
    <property type="protein sequence ID" value="SHM34482.1"/>
    <property type="molecule type" value="Genomic_DNA"/>
</dbReference>
<keyword evidence="1" id="KW-1133">Transmembrane helix</keyword>
<accession>A0A1M7I139</accession>
<evidence type="ECO:0000313" key="3">
    <source>
        <dbReference type="Proteomes" id="UP000184364"/>
    </source>
</evidence>
<dbReference type="OrthoDB" id="9806565at2"/>
<dbReference type="STRING" id="1302687.SAMN05444267_104333"/>
<reference evidence="3" key="1">
    <citation type="submission" date="2016-11" db="EMBL/GenBank/DDBJ databases">
        <authorList>
            <person name="Varghese N."/>
            <person name="Submissions S."/>
        </authorList>
    </citation>
    <scope>NUCLEOTIDE SEQUENCE [LARGE SCALE GENOMIC DNA]</scope>
    <source>
        <strain evidence="3">DSM 26899</strain>
    </source>
</reference>
<keyword evidence="1" id="KW-0812">Transmembrane</keyword>
<dbReference type="AlphaFoldDB" id="A0A1M7I139"/>
<keyword evidence="1" id="KW-0472">Membrane</keyword>
<protein>
    <submittedName>
        <fullName evidence="2">Dehydrogenase (Flavoprotein)</fullName>
    </submittedName>
</protein>
<dbReference type="InterPro" id="IPR036188">
    <property type="entry name" value="FAD/NAD-bd_sf"/>
</dbReference>
<dbReference type="PANTHER" id="PTHR43747:SF1">
    <property type="entry name" value="SLR1998 PROTEIN"/>
    <property type="match status" value="1"/>
</dbReference>
<dbReference type="GO" id="GO:0004497">
    <property type="term" value="F:monooxygenase activity"/>
    <property type="evidence" value="ECO:0007669"/>
    <property type="project" value="InterPro"/>
</dbReference>
<dbReference type="Gene3D" id="3.30.9.100">
    <property type="match status" value="1"/>
</dbReference>
<evidence type="ECO:0000256" key="1">
    <source>
        <dbReference type="SAM" id="Phobius"/>
    </source>
</evidence>
<dbReference type="InterPro" id="IPR006905">
    <property type="entry name" value="Flavin_halogenase"/>
</dbReference>
<feature type="transmembrane region" description="Helical" evidence="1">
    <location>
        <begin position="7"/>
        <end position="27"/>
    </location>
</feature>
<proteinExistence type="predicted"/>
<dbReference type="Gene3D" id="3.50.50.60">
    <property type="entry name" value="FAD/NAD(P)-binding domain"/>
    <property type="match status" value="1"/>
</dbReference>
<gene>
    <name evidence="2" type="ORF">SAMN05444267_104333</name>
</gene>
<organism evidence="2 3">
    <name type="scientific">Chryseobacterium polytrichastri</name>
    <dbReference type="NCBI Taxonomy" id="1302687"/>
    <lineage>
        <taxon>Bacteria</taxon>
        <taxon>Pseudomonadati</taxon>
        <taxon>Bacteroidota</taxon>
        <taxon>Flavobacteriia</taxon>
        <taxon>Flavobacteriales</taxon>
        <taxon>Weeksellaceae</taxon>
        <taxon>Chryseobacterium group</taxon>
        <taxon>Chryseobacterium</taxon>
    </lineage>
</organism>
<sequence>MNNDFDIIIIGGGIAGCIAAMHLHSFYKILVIEKPENTNVLHGETLVASSRRIFSELGIDIDAIMQNPLFGKPTIGMQSYWGTPYPIIQDSIQNPEGHGWSIDKNNFVNELQKITSERGIKIIRENIISVVEESQQWALITKTKEGFENNHQAKFIIDASGRRSLMAQKMNSKHLKKDQLIGIHGSIHIPTVKELSTIYSVENGWWYITKLPNNKHLISFFTDSDLCDKKLTKDGEFFKNYFLAEKDLIKILEIEEETLDYEFLGTKASHSSYLKFPVQLNWIAIGDACLTFDPLSSQGMFNALAMAAQYSKLIIKSNVVHTLSGNIKNAFIAEYNRIAENIWSRYEYHHYIYYKMEKRWPNQLFWNRRHYFK</sequence>